<evidence type="ECO:0000256" key="2">
    <source>
        <dbReference type="ARBA" id="ARBA00022490"/>
    </source>
</evidence>
<dbReference type="EMBL" id="CAXAMN010013725">
    <property type="protein sequence ID" value="CAK9041610.1"/>
    <property type="molecule type" value="Genomic_DNA"/>
</dbReference>
<dbReference type="PROSITE" id="PS51415">
    <property type="entry name" value="XYLOSE_ISOMERASE"/>
    <property type="match status" value="1"/>
</dbReference>
<evidence type="ECO:0000256" key="5">
    <source>
        <dbReference type="ARBA" id="ARBA00023277"/>
    </source>
</evidence>
<dbReference type="Gene3D" id="3.40.1190.20">
    <property type="match status" value="1"/>
</dbReference>
<dbReference type="SUPFAM" id="SSF51658">
    <property type="entry name" value="Xylose isomerase-like"/>
    <property type="match status" value="1"/>
</dbReference>
<organism evidence="8 9">
    <name type="scientific">Durusdinium trenchii</name>
    <dbReference type="NCBI Taxonomy" id="1381693"/>
    <lineage>
        <taxon>Eukaryota</taxon>
        <taxon>Sar</taxon>
        <taxon>Alveolata</taxon>
        <taxon>Dinophyceae</taxon>
        <taxon>Suessiales</taxon>
        <taxon>Symbiodiniaceae</taxon>
        <taxon>Durusdinium</taxon>
    </lineage>
</organism>
<keyword evidence="4" id="KW-0413">Isomerase</keyword>
<accession>A0ABP0LR53</accession>
<feature type="domain" description="Xylose isomerase-like TIM barrel" evidence="7">
    <location>
        <begin position="105"/>
        <end position="351"/>
    </location>
</feature>
<dbReference type="InterPro" id="IPR029056">
    <property type="entry name" value="Ribokinase-like"/>
</dbReference>
<protein>
    <recommendedName>
        <fullName evidence="7">Xylose isomerase-like TIM barrel domain-containing protein</fullName>
    </recommendedName>
</protein>
<dbReference type="InterPro" id="IPR013022">
    <property type="entry name" value="Xyl_isomerase-like_TIM-brl"/>
</dbReference>
<reference evidence="8 9" key="1">
    <citation type="submission" date="2024-02" db="EMBL/GenBank/DDBJ databases">
        <authorList>
            <person name="Chen Y."/>
            <person name="Shah S."/>
            <person name="Dougan E. K."/>
            <person name="Thang M."/>
            <person name="Chan C."/>
        </authorList>
    </citation>
    <scope>NUCLEOTIDE SEQUENCE [LARGE SCALE GENOMIC DNA]</scope>
</reference>
<evidence type="ECO:0000256" key="6">
    <source>
        <dbReference type="SAM" id="Coils"/>
    </source>
</evidence>
<dbReference type="Proteomes" id="UP001642484">
    <property type="component" value="Unassembled WGS sequence"/>
</dbReference>
<keyword evidence="6" id="KW-0175">Coiled coil</keyword>
<dbReference type="PANTHER" id="PTHR12110">
    <property type="entry name" value="HYDROXYPYRUVATE ISOMERASE"/>
    <property type="match status" value="1"/>
</dbReference>
<dbReference type="InterPro" id="IPR050312">
    <property type="entry name" value="IolE/XylAMocC-like"/>
</dbReference>
<dbReference type="InterPro" id="IPR001998">
    <property type="entry name" value="Xylose_isomerase"/>
</dbReference>
<keyword evidence="2" id="KW-0963">Cytoplasm</keyword>
<keyword evidence="9" id="KW-1185">Reference proteome</keyword>
<keyword evidence="3" id="KW-0479">Metal-binding</keyword>
<dbReference type="InterPro" id="IPR036237">
    <property type="entry name" value="Xyl_isomerase-like_sf"/>
</dbReference>
<evidence type="ECO:0000256" key="4">
    <source>
        <dbReference type="ARBA" id="ARBA00023235"/>
    </source>
</evidence>
<comment type="caution">
    <text evidence="8">The sequence shown here is derived from an EMBL/GenBank/DDBJ whole genome shotgun (WGS) entry which is preliminary data.</text>
</comment>
<sequence length="388" mass="42527">MIFLRQPLPDALRLASAAGGLAVSRQGAEPSLPWRAECEALLSTPDAVIPAAPSATAAAAGDAAAPGATRRPRFASRLNSMKDRPELWDGPLDVLGLIARQGHVRGLELVYLNFPQHLETFDISEASTVLRALQEAKLQAGGLALRFPEHMGLGAFTNPNETVRKEAVDLTLRACVWAEALDANEVVVWPQTDGYDYQLQVDYLVAWSRAVDAFREVLDSPSCRNKKVSLEFKPTDEISRFAIVPSTGAALLFAQQVNRENFGLTLDVGHLLMAGENPAQSIAMVGAAGKLFGVHLNDGHSRLGAEDGLVFGSVHPTMALELVVWLKRVEYQGAIYFDTFPHNEDPVREAELNIRRFERLERRAQQLESQLKPLQARHDAMGVLELLE</sequence>
<proteinExistence type="predicted"/>
<comment type="subcellular location">
    <subcellularLocation>
        <location evidence="1">Cytoplasm</location>
    </subcellularLocation>
</comment>
<evidence type="ECO:0000313" key="8">
    <source>
        <dbReference type="EMBL" id="CAK9041610.1"/>
    </source>
</evidence>
<dbReference type="Pfam" id="PF01261">
    <property type="entry name" value="AP_endonuc_2"/>
    <property type="match status" value="1"/>
</dbReference>
<gene>
    <name evidence="8" type="ORF">CCMP2556_LOCUS22283</name>
</gene>
<evidence type="ECO:0000259" key="7">
    <source>
        <dbReference type="Pfam" id="PF01261"/>
    </source>
</evidence>
<evidence type="ECO:0000256" key="3">
    <source>
        <dbReference type="ARBA" id="ARBA00022723"/>
    </source>
</evidence>
<keyword evidence="5" id="KW-0119">Carbohydrate metabolism</keyword>
<evidence type="ECO:0000313" key="9">
    <source>
        <dbReference type="Proteomes" id="UP001642484"/>
    </source>
</evidence>
<dbReference type="PANTHER" id="PTHR12110:SF52">
    <property type="entry name" value="XYLOSE ISOMERASE"/>
    <property type="match status" value="1"/>
</dbReference>
<name>A0ABP0LR53_9DINO</name>
<dbReference type="Gene3D" id="3.20.20.150">
    <property type="entry name" value="Divalent-metal-dependent TIM barrel enzymes"/>
    <property type="match status" value="1"/>
</dbReference>
<feature type="coiled-coil region" evidence="6">
    <location>
        <begin position="347"/>
        <end position="377"/>
    </location>
</feature>
<evidence type="ECO:0000256" key="1">
    <source>
        <dbReference type="ARBA" id="ARBA00004496"/>
    </source>
</evidence>